<dbReference type="GO" id="GO:0032259">
    <property type="term" value="P:methylation"/>
    <property type="evidence" value="ECO:0007669"/>
    <property type="project" value="UniProtKB-KW"/>
</dbReference>
<dbReference type="InterPro" id="IPR052356">
    <property type="entry name" value="Thiol_S-MT"/>
</dbReference>
<dbReference type="InterPro" id="IPR029063">
    <property type="entry name" value="SAM-dependent_MTases_sf"/>
</dbReference>
<feature type="domain" description="Methyltransferase type 11" evidence="1">
    <location>
        <begin position="40"/>
        <end position="132"/>
    </location>
</feature>
<dbReference type="PANTHER" id="PTHR45036">
    <property type="entry name" value="METHYLTRANSFERASE LIKE 7B"/>
    <property type="match status" value="1"/>
</dbReference>
<sequence length="208" mass="23797">MIYKFYQQHIFPHLLNQVMQVPSLMDKRRELLLPIQGEVLEIGFGTGLNLAFYQAVDTVYALEPNIEIYQLAAQRIHETPFEVQHIQASAEKLPFADRSLDHIVCTWTLCSIADVELALDEVYRVLKVGGTFHVVEHVLHNESHNIQRLQNLFTPLQKLVADGCHLNRNIEQALKNADLEITELQYFDAEGIPSIGRRMLLARAVKSL</sequence>
<dbReference type="InterPro" id="IPR013216">
    <property type="entry name" value="Methyltransf_11"/>
</dbReference>
<dbReference type="RefSeq" id="WP_120366944.1">
    <property type="nucleotide sequence ID" value="NZ_RAXZ01000003.1"/>
</dbReference>
<proteinExistence type="predicted"/>
<gene>
    <name evidence="2" type="ORF">D7V64_03930</name>
</gene>
<evidence type="ECO:0000313" key="2">
    <source>
        <dbReference type="EMBL" id="RKG54849.1"/>
    </source>
</evidence>
<accession>A0A3A8G8D8</accession>
<evidence type="ECO:0000313" key="3">
    <source>
        <dbReference type="Proteomes" id="UP000281084"/>
    </source>
</evidence>
<dbReference type="Pfam" id="PF08241">
    <property type="entry name" value="Methyltransf_11"/>
    <property type="match status" value="1"/>
</dbReference>
<dbReference type="GO" id="GO:0008757">
    <property type="term" value="F:S-adenosylmethionine-dependent methyltransferase activity"/>
    <property type="evidence" value="ECO:0007669"/>
    <property type="project" value="InterPro"/>
</dbReference>
<keyword evidence="2" id="KW-0489">Methyltransferase</keyword>
<organism evidence="2 3">
    <name type="scientific">Acinetobacter cumulans</name>
    <dbReference type="NCBI Taxonomy" id="2136182"/>
    <lineage>
        <taxon>Bacteria</taxon>
        <taxon>Pseudomonadati</taxon>
        <taxon>Pseudomonadota</taxon>
        <taxon>Gammaproteobacteria</taxon>
        <taxon>Moraxellales</taxon>
        <taxon>Moraxellaceae</taxon>
        <taxon>Acinetobacter</taxon>
    </lineage>
</organism>
<dbReference type="Proteomes" id="UP000281084">
    <property type="component" value="Unassembled WGS sequence"/>
</dbReference>
<keyword evidence="2" id="KW-0808">Transferase</keyword>
<evidence type="ECO:0000259" key="1">
    <source>
        <dbReference type="Pfam" id="PF08241"/>
    </source>
</evidence>
<protein>
    <submittedName>
        <fullName evidence="2">Class I SAM-dependent methyltransferase</fullName>
    </submittedName>
</protein>
<dbReference type="CDD" id="cd02440">
    <property type="entry name" value="AdoMet_MTases"/>
    <property type="match status" value="1"/>
</dbReference>
<dbReference type="PANTHER" id="PTHR45036:SF1">
    <property type="entry name" value="METHYLTRANSFERASE LIKE 7A"/>
    <property type="match status" value="1"/>
</dbReference>
<name>A0A3A8G8D8_9GAMM</name>
<comment type="caution">
    <text evidence="2">The sequence shown here is derived from an EMBL/GenBank/DDBJ whole genome shotgun (WGS) entry which is preliminary data.</text>
</comment>
<dbReference type="Gene3D" id="3.40.50.150">
    <property type="entry name" value="Vaccinia Virus protein VP39"/>
    <property type="match status" value="1"/>
</dbReference>
<dbReference type="SUPFAM" id="SSF53335">
    <property type="entry name" value="S-adenosyl-L-methionine-dependent methyltransferases"/>
    <property type="match status" value="1"/>
</dbReference>
<dbReference type="EMBL" id="RAXZ01000003">
    <property type="protein sequence ID" value="RKG54849.1"/>
    <property type="molecule type" value="Genomic_DNA"/>
</dbReference>
<reference evidence="2 3" key="1">
    <citation type="submission" date="2018-09" db="EMBL/GenBank/DDBJ databases">
        <title>The draft genome of Acinetobacter spp. strains.</title>
        <authorList>
            <person name="Qin J."/>
            <person name="Feng Y."/>
            <person name="Zong Z."/>
        </authorList>
    </citation>
    <scope>NUCLEOTIDE SEQUENCE [LARGE SCALE GENOMIC DNA]</scope>
    <source>
        <strain evidence="2 3">WCHAc060002</strain>
    </source>
</reference>
<dbReference type="AlphaFoldDB" id="A0A3A8G8D8"/>